<accession>A0A9W9DNE6</accession>
<dbReference type="EMBL" id="JANVFS010000017">
    <property type="protein sequence ID" value="KAJ4478783.1"/>
    <property type="molecule type" value="Genomic_DNA"/>
</dbReference>
<dbReference type="Proteomes" id="UP001150238">
    <property type="component" value="Unassembled WGS sequence"/>
</dbReference>
<gene>
    <name evidence="2" type="ORF">C8J55DRAFT_514895</name>
</gene>
<proteinExistence type="predicted"/>
<reference evidence="2" key="1">
    <citation type="submission" date="2022-08" db="EMBL/GenBank/DDBJ databases">
        <authorList>
            <consortium name="DOE Joint Genome Institute"/>
            <person name="Min B."/>
            <person name="Riley R."/>
            <person name="Sierra-Patev S."/>
            <person name="Naranjo-Ortiz M."/>
            <person name="Looney B."/>
            <person name="Konkel Z."/>
            <person name="Slot J.C."/>
            <person name="Sakamoto Y."/>
            <person name="Steenwyk J.L."/>
            <person name="Rokas A."/>
            <person name="Carro J."/>
            <person name="Camarero S."/>
            <person name="Ferreira P."/>
            <person name="Molpeceres G."/>
            <person name="Ruiz-Duenas F.J."/>
            <person name="Serrano A."/>
            <person name="Henrissat B."/>
            <person name="Drula E."/>
            <person name="Hughes K.W."/>
            <person name="Mata J.L."/>
            <person name="Ishikawa N.K."/>
            <person name="Vargas-Isla R."/>
            <person name="Ushijima S."/>
            <person name="Smith C.A."/>
            <person name="Ahrendt S."/>
            <person name="Andreopoulos W."/>
            <person name="He G."/>
            <person name="Labutti K."/>
            <person name="Lipzen A."/>
            <person name="Ng V."/>
            <person name="Sandor L."/>
            <person name="Barry K."/>
            <person name="Martinez A.T."/>
            <person name="Xiao Y."/>
            <person name="Gibbons J.G."/>
            <person name="Terashima K."/>
            <person name="Hibbett D.S."/>
            <person name="Grigoriev I.V."/>
        </authorList>
    </citation>
    <scope>NUCLEOTIDE SEQUENCE</scope>
    <source>
        <strain evidence="2">Sp2 HRB7682 ss15</strain>
    </source>
</reference>
<evidence type="ECO:0000313" key="3">
    <source>
        <dbReference type="Proteomes" id="UP001150238"/>
    </source>
</evidence>
<feature type="transmembrane region" description="Helical" evidence="1">
    <location>
        <begin position="12"/>
        <end position="33"/>
    </location>
</feature>
<protein>
    <submittedName>
        <fullName evidence="2">Uncharacterized protein</fullName>
    </submittedName>
</protein>
<evidence type="ECO:0000256" key="1">
    <source>
        <dbReference type="SAM" id="Phobius"/>
    </source>
</evidence>
<keyword evidence="1" id="KW-0472">Membrane</keyword>
<dbReference type="AlphaFoldDB" id="A0A9W9DNE6"/>
<name>A0A9W9DNE6_9AGAR</name>
<sequence length="73" mass="8595">MTYCDKLPLPYLLGFMLILYSPCKGVFTIYRLLCCEINYAVVNSQESVDNIYFEHAQRTIDLFGYDLIWFLPV</sequence>
<comment type="caution">
    <text evidence="2">The sequence shown here is derived from an EMBL/GenBank/DDBJ whole genome shotgun (WGS) entry which is preliminary data.</text>
</comment>
<organism evidence="2 3">
    <name type="scientific">Lentinula lateritia</name>
    <dbReference type="NCBI Taxonomy" id="40482"/>
    <lineage>
        <taxon>Eukaryota</taxon>
        <taxon>Fungi</taxon>
        <taxon>Dikarya</taxon>
        <taxon>Basidiomycota</taxon>
        <taxon>Agaricomycotina</taxon>
        <taxon>Agaricomycetes</taxon>
        <taxon>Agaricomycetidae</taxon>
        <taxon>Agaricales</taxon>
        <taxon>Marasmiineae</taxon>
        <taxon>Omphalotaceae</taxon>
        <taxon>Lentinula</taxon>
    </lineage>
</organism>
<keyword evidence="1" id="KW-0812">Transmembrane</keyword>
<reference evidence="2" key="2">
    <citation type="journal article" date="2023" name="Proc. Natl. Acad. Sci. U.S.A.">
        <title>A global phylogenomic analysis of the shiitake genus Lentinula.</title>
        <authorList>
            <person name="Sierra-Patev S."/>
            <person name="Min B."/>
            <person name="Naranjo-Ortiz M."/>
            <person name="Looney B."/>
            <person name="Konkel Z."/>
            <person name="Slot J.C."/>
            <person name="Sakamoto Y."/>
            <person name="Steenwyk J.L."/>
            <person name="Rokas A."/>
            <person name="Carro J."/>
            <person name="Camarero S."/>
            <person name="Ferreira P."/>
            <person name="Molpeceres G."/>
            <person name="Ruiz-Duenas F.J."/>
            <person name="Serrano A."/>
            <person name="Henrissat B."/>
            <person name="Drula E."/>
            <person name="Hughes K.W."/>
            <person name="Mata J.L."/>
            <person name="Ishikawa N.K."/>
            <person name="Vargas-Isla R."/>
            <person name="Ushijima S."/>
            <person name="Smith C.A."/>
            <person name="Donoghue J."/>
            <person name="Ahrendt S."/>
            <person name="Andreopoulos W."/>
            <person name="He G."/>
            <person name="LaButti K."/>
            <person name="Lipzen A."/>
            <person name="Ng V."/>
            <person name="Riley R."/>
            <person name="Sandor L."/>
            <person name="Barry K."/>
            <person name="Martinez A.T."/>
            <person name="Xiao Y."/>
            <person name="Gibbons J.G."/>
            <person name="Terashima K."/>
            <person name="Grigoriev I.V."/>
            <person name="Hibbett D."/>
        </authorList>
    </citation>
    <scope>NUCLEOTIDE SEQUENCE</scope>
    <source>
        <strain evidence="2">Sp2 HRB7682 ss15</strain>
    </source>
</reference>
<evidence type="ECO:0000313" key="2">
    <source>
        <dbReference type="EMBL" id="KAJ4478783.1"/>
    </source>
</evidence>
<keyword evidence="1" id="KW-1133">Transmembrane helix</keyword>